<evidence type="ECO:0000256" key="5">
    <source>
        <dbReference type="RuleBase" id="RU363041"/>
    </source>
</evidence>
<dbReference type="HOGENOM" id="CLU_045498_13_2_0"/>
<feature type="transmembrane region" description="Helical" evidence="5">
    <location>
        <begin position="44"/>
        <end position="64"/>
    </location>
</feature>
<dbReference type="PANTHER" id="PTHR43701">
    <property type="entry name" value="MEMBRANE TRANSPORTER PROTEIN MJ0441-RELATED"/>
    <property type="match status" value="1"/>
</dbReference>
<feature type="transmembrane region" description="Helical" evidence="5">
    <location>
        <begin position="71"/>
        <end position="94"/>
    </location>
</feature>
<dbReference type="InParanoid" id="E8R2A9"/>
<dbReference type="AlphaFoldDB" id="E8R2A9"/>
<evidence type="ECO:0000256" key="4">
    <source>
        <dbReference type="ARBA" id="ARBA00023136"/>
    </source>
</evidence>
<keyword evidence="7" id="KW-1185">Reference proteome</keyword>
<dbReference type="GO" id="GO:0005886">
    <property type="term" value="C:plasma membrane"/>
    <property type="evidence" value="ECO:0007669"/>
    <property type="project" value="UniProtKB-SubCell"/>
</dbReference>
<sequence length="123" mass="12949">MPATHWMIGLGLGAGILSGMFGIGGGLVIVPVLALVFAVDQKTAVGTSLFALMFPVGILGVLEYARRKEILYASGLWIALGLLAGAYLGALLVGKLSPLTMKRLYGVFLIVVGVYYLYSTRGK</sequence>
<dbReference type="EMBL" id="CP002353">
    <property type="protein sequence ID" value="ADV63539.1"/>
    <property type="molecule type" value="Genomic_DNA"/>
</dbReference>
<keyword evidence="4 5" id="KW-0472">Membrane</keyword>
<evidence type="ECO:0000256" key="2">
    <source>
        <dbReference type="ARBA" id="ARBA00022692"/>
    </source>
</evidence>
<keyword evidence="3 5" id="KW-1133">Transmembrane helix</keyword>
<comment type="subcellular location">
    <subcellularLocation>
        <location evidence="5">Cell membrane</location>
        <topology evidence="5">Multi-pass membrane protein</topology>
    </subcellularLocation>
    <subcellularLocation>
        <location evidence="1">Membrane</location>
        <topology evidence="1">Multi-pass membrane protein</topology>
    </subcellularLocation>
</comment>
<gene>
    <name evidence="6" type="ordered locus">Isop_2974</name>
</gene>
<evidence type="ECO:0000256" key="1">
    <source>
        <dbReference type="ARBA" id="ARBA00004141"/>
    </source>
</evidence>
<dbReference type="InterPro" id="IPR051598">
    <property type="entry name" value="TSUP/Inactive_protease-like"/>
</dbReference>
<evidence type="ECO:0000313" key="6">
    <source>
        <dbReference type="EMBL" id="ADV63539.1"/>
    </source>
</evidence>
<dbReference type="KEGG" id="ipa:Isop_2974"/>
<keyword evidence="5" id="KW-1003">Cell membrane</keyword>
<feature type="transmembrane region" description="Helical" evidence="5">
    <location>
        <begin position="12"/>
        <end position="38"/>
    </location>
</feature>
<dbReference type="Proteomes" id="UP000008631">
    <property type="component" value="Chromosome"/>
</dbReference>
<comment type="similarity">
    <text evidence="5">Belongs to the 4-toluene sulfonate uptake permease (TSUP) (TC 2.A.102) family.</text>
</comment>
<organism evidence="6 7">
    <name type="scientific">Isosphaera pallida (strain ATCC 43644 / DSM 9630 / IS1B)</name>
    <dbReference type="NCBI Taxonomy" id="575540"/>
    <lineage>
        <taxon>Bacteria</taxon>
        <taxon>Pseudomonadati</taxon>
        <taxon>Planctomycetota</taxon>
        <taxon>Planctomycetia</taxon>
        <taxon>Isosphaerales</taxon>
        <taxon>Isosphaeraceae</taxon>
        <taxon>Isosphaera</taxon>
    </lineage>
</organism>
<proteinExistence type="inferred from homology"/>
<dbReference type="InterPro" id="IPR002781">
    <property type="entry name" value="TM_pro_TauE-like"/>
</dbReference>
<feature type="transmembrane region" description="Helical" evidence="5">
    <location>
        <begin position="100"/>
        <end position="118"/>
    </location>
</feature>
<accession>E8R2A9</accession>
<dbReference type="Pfam" id="PF01925">
    <property type="entry name" value="TauE"/>
    <property type="match status" value="1"/>
</dbReference>
<dbReference type="eggNOG" id="COG0730">
    <property type="taxonomic scope" value="Bacteria"/>
</dbReference>
<evidence type="ECO:0000256" key="3">
    <source>
        <dbReference type="ARBA" id="ARBA00022989"/>
    </source>
</evidence>
<keyword evidence="2 5" id="KW-0812">Transmembrane</keyword>
<evidence type="ECO:0000313" key="7">
    <source>
        <dbReference type="Proteomes" id="UP000008631"/>
    </source>
</evidence>
<dbReference type="PANTHER" id="PTHR43701:SF2">
    <property type="entry name" value="MEMBRANE TRANSPORTER PROTEIN YJNA-RELATED"/>
    <property type="match status" value="1"/>
</dbReference>
<name>E8R2A9_ISOPI</name>
<protein>
    <recommendedName>
        <fullName evidence="5">Probable membrane transporter protein</fullName>
    </recommendedName>
</protein>
<reference evidence="6 7" key="2">
    <citation type="journal article" date="2011" name="Stand. Genomic Sci.">
        <title>Complete genome sequence of Isosphaera pallida type strain (IS1B).</title>
        <authorList>
            <consortium name="US DOE Joint Genome Institute (JGI-PGF)"/>
            <person name="Goker M."/>
            <person name="Cleland D."/>
            <person name="Saunders E."/>
            <person name="Lapidus A."/>
            <person name="Nolan M."/>
            <person name="Lucas S."/>
            <person name="Hammon N."/>
            <person name="Deshpande S."/>
            <person name="Cheng J.F."/>
            <person name="Tapia R."/>
            <person name="Han C."/>
            <person name="Goodwin L."/>
            <person name="Pitluck S."/>
            <person name="Liolios K."/>
            <person name="Pagani I."/>
            <person name="Ivanova N."/>
            <person name="Mavromatis K."/>
            <person name="Pati A."/>
            <person name="Chen A."/>
            <person name="Palaniappan K."/>
            <person name="Land M."/>
            <person name="Hauser L."/>
            <person name="Chang Y.J."/>
            <person name="Jeffries C.D."/>
            <person name="Detter J.C."/>
            <person name="Beck B."/>
            <person name="Woyke T."/>
            <person name="Bristow J."/>
            <person name="Eisen J.A."/>
            <person name="Markowitz V."/>
            <person name="Hugenholtz P."/>
            <person name="Kyrpides N.C."/>
            <person name="Klenk H.P."/>
        </authorList>
    </citation>
    <scope>NUCLEOTIDE SEQUENCE [LARGE SCALE GENOMIC DNA]</scope>
    <source>
        <strain evidence="7">ATCC 43644 / DSM 9630 / IS1B</strain>
    </source>
</reference>
<dbReference type="STRING" id="575540.Isop_2974"/>
<reference key="1">
    <citation type="submission" date="2010-11" db="EMBL/GenBank/DDBJ databases">
        <title>The complete sequence of chromosome of Isophaera pallida ATCC 43644.</title>
        <authorList>
            <consortium name="US DOE Joint Genome Institute (JGI-PGF)"/>
            <person name="Lucas S."/>
            <person name="Copeland A."/>
            <person name="Lapidus A."/>
            <person name="Bruce D."/>
            <person name="Goodwin L."/>
            <person name="Pitluck S."/>
            <person name="Kyrpides N."/>
            <person name="Mavromatis K."/>
            <person name="Pagani I."/>
            <person name="Ivanova N."/>
            <person name="Saunders E."/>
            <person name="Brettin T."/>
            <person name="Detter J.C."/>
            <person name="Han C."/>
            <person name="Tapia R."/>
            <person name="Land M."/>
            <person name="Hauser L."/>
            <person name="Markowitz V."/>
            <person name="Cheng J.-F."/>
            <person name="Hugenholtz P."/>
            <person name="Woyke T."/>
            <person name="Wu D."/>
            <person name="Eisen J.A."/>
        </authorList>
    </citation>
    <scope>NUCLEOTIDE SEQUENCE</scope>
    <source>
        <strain>ATCC 43644</strain>
    </source>
</reference>